<evidence type="ECO:0000313" key="2">
    <source>
        <dbReference type="EMBL" id="KAL3694389.1"/>
    </source>
</evidence>
<keyword evidence="3" id="KW-1185">Reference proteome</keyword>
<organism evidence="2 3">
    <name type="scientific">Riccia sorocarpa</name>
    <dbReference type="NCBI Taxonomy" id="122646"/>
    <lineage>
        <taxon>Eukaryota</taxon>
        <taxon>Viridiplantae</taxon>
        <taxon>Streptophyta</taxon>
        <taxon>Embryophyta</taxon>
        <taxon>Marchantiophyta</taxon>
        <taxon>Marchantiopsida</taxon>
        <taxon>Marchantiidae</taxon>
        <taxon>Marchantiales</taxon>
        <taxon>Ricciaceae</taxon>
        <taxon>Riccia</taxon>
    </lineage>
</organism>
<dbReference type="Proteomes" id="UP001633002">
    <property type="component" value="Unassembled WGS sequence"/>
</dbReference>
<feature type="compositionally biased region" description="Basic and acidic residues" evidence="1">
    <location>
        <begin position="177"/>
        <end position="188"/>
    </location>
</feature>
<accession>A0ABD3HUI0</accession>
<feature type="compositionally biased region" description="Polar residues" evidence="1">
    <location>
        <begin position="64"/>
        <end position="74"/>
    </location>
</feature>
<gene>
    <name evidence="2" type="ORF">R1sor_008040</name>
</gene>
<protein>
    <submittedName>
        <fullName evidence="2">Uncharacterized protein</fullName>
    </submittedName>
</protein>
<feature type="compositionally biased region" description="Basic and acidic residues" evidence="1">
    <location>
        <begin position="108"/>
        <end position="119"/>
    </location>
</feature>
<feature type="region of interest" description="Disordered" evidence="1">
    <location>
        <begin position="55"/>
        <end position="129"/>
    </location>
</feature>
<dbReference type="EMBL" id="JBJQOH010000003">
    <property type="protein sequence ID" value="KAL3694389.1"/>
    <property type="molecule type" value="Genomic_DNA"/>
</dbReference>
<feature type="region of interest" description="Disordered" evidence="1">
    <location>
        <begin position="163"/>
        <end position="188"/>
    </location>
</feature>
<comment type="caution">
    <text evidence="2">The sequence shown here is derived from an EMBL/GenBank/DDBJ whole genome shotgun (WGS) entry which is preliminary data.</text>
</comment>
<reference evidence="2 3" key="1">
    <citation type="submission" date="2024-09" db="EMBL/GenBank/DDBJ databases">
        <title>Chromosome-scale assembly of Riccia sorocarpa.</title>
        <authorList>
            <person name="Paukszto L."/>
        </authorList>
    </citation>
    <scope>NUCLEOTIDE SEQUENCE [LARGE SCALE GENOMIC DNA]</scope>
    <source>
        <strain evidence="2">LP-2024</strain>
        <tissue evidence="2">Aerial parts of the thallus</tissue>
    </source>
</reference>
<dbReference type="AlphaFoldDB" id="A0ABD3HUI0"/>
<evidence type="ECO:0000256" key="1">
    <source>
        <dbReference type="SAM" id="MobiDB-lite"/>
    </source>
</evidence>
<proteinExistence type="predicted"/>
<sequence>MLDSIGEVLYKTTDKQTNQYSNITACVLIDLVASLMDFVDVVIYGEVVWSQDKGSKSKEKKTQCGETSTNNTGESEPDLSTRGGSKIEKDRFQQLREDINEENNSISEGKRNLETEDGLKQGGGGSYPDQANIEANMMLKFENEVFSQEQVIVEKWKAVDGKDEAGFRRNRYTQQQCRKDSFKKNGTE</sequence>
<name>A0ABD3HUI0_9MARC</name>
<feature type="compositionally biased region" description="Basic and acidic residues" evidence="1">
    <location>
        <begin position="85"/>
        <end position="98"/>
    </location>
</feature>
<evidence type="ECO:0000313" key="3">
    <source>
        <dbReference type="Proteomes" id="UP001633002"/>
    </source>
</evidence>